<evidence type="ECO:0000259" key="2">
    <source>
        <dbReference type="PROSITE" id="PS50222"/>
    </source>
</evidence>
<feature type="domain" description="EF-hand" evidence="2">
    <location>
        <begin position="20"/>
        <end position="55"/>
    </location>
</feature>
<keyword evidence="3" id="KW-1185">Reference proteome</keyword>
<gene>
    <name evidence="4" type="primary">LOC107947540</name>
</gene>
<dbReference type="SMR" id="A0A1U8NF35"/>
<dbReference type="STRING" id="3635.A0A1U8NF35"/>
<organism evidence="3 4">
    <name type="scientific">Gossypium hirsutum</name>
    <name type="common">Upland cotton</name>
    <name type="synonym">Gossypium mexicanum</name>
    <dbReference type="NCBI Taxonomy" id="3635"/>
    <lineage>
        <taxon>Eukaryota</taxon>
        <taxon>Viridiplantae</taxon>
        <taxon>Streptophyta</taxon>
        <taxon>Embryophyta</taxon>
        <taxon>Tracheophyta</taxon>
        <taxon>Spermatophyta</taxon>
        <taxon>Magnoliopsida</taxon>
        <taxon>eudicotyledons</taxon>
        <taxon>Gunneridae</taxon>
        <taxon>Pentapetalae</taxon>
        <taxon>rosids</taxon>
        <taxon>malvids</taxon>
        <taxon>Malvales</taxon>
        <taxon>Malvaceae</taxon>
        <taxon>Malvoideae</taxon>
        <taxon>Gossypium</taxon>
    </lineage>
</organism>
<dbReference type="Gene3D" id="1.10.238.10">
    <property type="entry name" value="EF-hand"/>
    <property type="match status" value="1"/>
</dbReference>
<dbReference type="AlphaFoldDB" id="A0A1U8NF35"/>
<dbReference type="InterPro" id="IPR011992">
    <property type="entry name" value="EF-hand-dom_pair"/>
</dbReference>
<dbReference type="PANTHER" id="PTHR34574">
    <property type="entry name" value="CALCIUM-BINDING EF-HAND FAMILY PROTEIN-RELATED"/>
    <property type="match status" value="1"/>
</dbReference>
<dbReference type="Pfam" id="PF13499">
    <property type="entry name" value="EF-hand_7"/>
    <property type="match status" value="1"/>
</dbReference>
<dbReference type="PaxDb" id="3635-A0A1U8NF35"/>
<feature type="domain" description="EF-hand" evidence="2">
    <location>
        <begin position="73"/>
        <end position="100"/>
    </location>
</feature>
<dbReference type="PANTHER" id="PTHR34574:SF12">
    <property type="entry name" value="CALCIUM-BINDING EF HAND FAMILY PROTEIN"/>
    <property type="match status" value="1"/>
</dbReference>
<keyword evidence="1" id="KW-0106">Calcium</keyword>
<dbReference type="KEGG" id="ghi:107947540"/>
<evidence type="ECO:0000313" key="4">
    <source>
        <dbReference type="RefSeq" id="XP_016737650.1"/>
    </source>
</evidence>
<dbReference type="PROSITE" id="PS00018">
    <property type="entry name" value="EF_HAND_1"/>
    <property type="match status" value="1"/>
</dbReference>
<proteinExistence type="predicted"/>
<dbReference type="SMART" id="SM00054">
    <property type="entry name" value="EFh"/>
    <property type="match status" value="2"/>
</dbReference>
<dbReference type="PROSITE" id="PS50222">
    <property type="entry name" value="EF_HAND_2"/>
    <property type="match status" value="2"/>
</dbReference>
<dbReference type="InterPro" id="IPR002048">
    <property type="entry name" value="EF_hand_dom"/>
</dbReference>
<dbReference type="CDD" id="cd00051">
    <property type="entry name" value="EFh"/>
    <property type="match status" value="1"/>
</dbReference>
<evidence type="ECO:0000313" key="3">
    <source>
        <dbReference type="Proteomes" id="UP000818029"/>
    </source>
</evidence>
<reference evidence="3" key="1">
    <citation type="journal article" date="2020" name="Nat. Genet.">
        <title>Genomic diversifications of five Gossypium allopolyploid species and their impact on cotton improvement.</title>
        <authorList>
            <person name="Chen Z.J."/>
            <person name="Sreedasyam A."/>
            <person name="Ando A."/>
            <person name="Song Q."/>
            <person name="De Santiago L.M."/>
            <person name="Hulse-Kemp A.M."/>
            <person name="Ding M."/>
            <person name="Ye W."/>
            <person name="Kirkbride R.C."/>
            <person name="Jenkins J."/>
            <person name="Plott C."/>
            <person name="Lovell J."/>
            <person name="Lin Y.M."/>
            <person name="Vaughn R."/>
            <person name="Liu B."/>
            <person name="Simpson S."/>
            <person name="Scheffler B.E."/>
            <person name="Wen L."/>
            <person name="Saski C.A."/>
            <person name="Grover C.E."/>
            <person name="Hu G."/>
            <person name="Conover J.L."/>
            <person name="Carlson J.W."/>
            <person name="Shu S."/>
            <person name="Boston L.B."/>
            <person name="Williams M."/>
            <person name="Peterson D.G."/>
            <person name="McGee K."/>
            <person name="Jones D.C."/>
            <person name="Wendel J.F."/>
            <person name="Stelly D.M."/>
            <person name="Grimwood J."/>
            <person name="Schmutz J."/>
        </authorList>
    </citation>
    <scope>NUCLEOTIDE SEQUENCE [LARGE SCALE GENOMIC DNA]</scope>
    <source>
        <strain evidence="3">cv. TM-1</strain>
    </source>
</reference>
<dbReference type="RefSeq" id="XP_016737650.1">
    <property type="nucleotide sequence ID" value="XM_016882161.2"/>
</dbReference>
<dbReference type="GeneID" id="107947540"/>
<dbReference type="Proteomes" id="UP000818029">
    <property type="component" value="Chromosome D11"/>
</dbReference>
<evidence type="ECO:0000256" key="1">
    <source>
        <dbReference type="ARBA" id="ARBA00022837"/>
    </source>
</evidence>
<dbReference type="GO" id="GO:0005509">
    <property type="term" value="F:calcium ion binding"/>
    <property type="evidence" value="ECO:0007669"/>
    <property type="project" value="InterPro"/>
</dbReference>
<name>A0A1U8NF35_GOSHI</name>
<protein>
    <recommendedName>
        <fullName evidence="2">EF-hand domain-containing protein</fullName>
    </recommendedName>
</protein>
<accession>A0A1U8NF35</accession>
<reference evidence="4" key="2">
    <citation type="submission" date="2025-08" db="UniProtKB">
        <authorList>
            <consortium name="RefSeq"/>
        </authorList>
    </citation>
    <scope>IDENTIFICATION</scope>
</reference>
<dbReference type="SUPFAM" id="SSF47473">
    <property type="entry name" value="EF-hand"/>
    <property type="match status" value="1"/>
</dbReference>
<sequence length="130" mass="14799">MSVAVLDRKTVTRFVEAKEAFKKCVEKYFKMLDSNGNGVICRRKLREGLDLLFTVEHESTVSKEDIDNFHSMIFDKFDEDRNGKLDLYEFAALVKEIMMAMARGMGSLPVIVALDQDSLLMMAVQHEIGS</sequence>
<dbReference type="OrthoDB" id="186625at2759"/>
<dbReference type="InterPro" id="IPR018247">
    <property type="entry name" value="EF_Hand_1_Ca_BS"/>
</dbReference>